<keyword evidence="5 8" id="KW-0812">Transmembrane</keyword>
<keyword evidence="3 8" id="KW-0813">Transport</keyword>
<dbReference type="PROSITE" id="PS50850">
    <property type="entry name" value="MFS"/>
    <property type="match status" value="1"/>
</dbReference>
<feature type="transmembrane region" description="Helical" evidence="8">
    <location>
        <begin position="284"/>
        <end position="302"/>
    </location>
</feature>
<dbReference type="CDD" id="cd17320">
    <property type="entry name" value="MFS_MdfA_MDR_like"/>
    <property type="match status" value="1"/>
</dbReference>
<dbReference type="InterPro" id="IPR020846">
    <property type="entry name" value="MFS_dom"/>
</dbReference>
<evidence type="ECO:0000256" key="1">
    <source>
        <dbReference type="ARBA" id="ARBA00004651"/>
    </source>
</evidence>
<evidence type="ECO:0000256" key="6">
    <source>
        <dbReference type="ARBA" id="ARBA00022989"/>
    </source>
</evidence>
<evidence type="ECO:0000256" key="4">
    <source>
        <dbReference type="ARBA" id="ARBA00022475"/>
    </source>
</evidence>
<feature type="transmembrane region" description="Helical" evidence="8">
    <location>
        <begin position="341"/>
        <end position="365"/>
    </location>
</feature>
<dbReference type="GO" id="GO:0042910">
    <property type="term" value="F:xenobiotic transmembrane transporter activity"/>
    <property type="evidence" value="ECO:0007669"/>
    <property type="project" value="InterPro"/>
</dbReference>
<feature type="transmembrane region" description="Helical" evidence="8">
    <location>
        <begin position="103"/>
        <end position="124"/>
    </location>
</feature>
<keyword evidence="4" id="KW-1003">Cell membrane</keyword>
<keyword evidence="8" id="KW-0997">Cell inner membrane</keyword>
<accession>A0A917C1H0</accession>
<dbReference type="AlphaFoldDB" id="A0A917C1H0"/>
<reference evidence="10" key="2">
    <citation type="submission" date="2020-09" db="EMBL/GenBank/DDBJ databases">
        <authorList>
            <person name="Sun Q."/>
            <person name="Zhou Y."/>
        </authorList>
    </citation>
    <scope>NUCLEOTIDE SEQUENCE</scope>
    <source>
        <strain evidence="10">CGMCC 1.15254</strain>
    </source>
</reference>
<feature type="transmembrane region" description="Helical" evidence="8">
    <location>
        <begin position="166"/>
        <end position="184"/>
    </location>
</feature>
<name>A0A917C1H0_9PROT</name>
<dbReference type="PANTHER" id="PTHR23502:SF132">
    <property type="entry name" value="POLYAMINE TRANSPORTER 2-RELATED"/>
    <property type="match status" value="1"/>
</dbReference>
<dbReference type="Pfam" id="PF07690">
    <property type="entry name" value="MFS_1"/>
    <property type="match status" value="1"/>
</dbReference>
<comment type="similarity">
    <text evidence="2 8">Belongs to the major facilitator superfamily. Bcr/CmlA family.</text>
</comment>
<feature type="transmembrane region" description="Helical" evidence="8">
    <location>
        <begin position="78"/>
        <end position="97"/>
    </location>
</feature>
<feature type="transmembrane region" description="Helical" evidence="8">
    <location>
        <begin position="48"/>
        <end position="66"/>
    </location>
</feature>
<dbReference type="SUPFAM" id="SSF103473">
    <property type="entry name" value="MFS general substrate transporter"/>
    <property type="match status" value="1"/>
</dbReference>
<organism evidence="10 11">
    <name type="scientific">Terasakiella brassicae</name>
    <dbReference type="NCBI Taxonomy" id="1634917"/>
    <lineage>
        <taxon>Bacteria</taxon>
        <taxon>Pseudomonadati</taxon>
        <taxon>Pseudomonadota</taxon>
        <taxon>Alphaproteobacteria</taxon>
        <taxon>Rhodospirillales</taxon>
        <taxon>Terasakiellaceae</taxon>
        <taxon>Terasakiella</taxon>
    </lineage>
</organism>
<feature type="domain" description="Major facilitator superfamily (MFS) profile" evidence="9">
    <location>
        <begin position="11"/>
        <end position="396"/>
    </location>
</feature>
<dbReference type="InterPro" id="IPR036259">
    <property type="entry name" value="MFS_trans_sf"/>
</dbReference>
<feature type="transmembrane region" description="Helical" evidence="8">
    <location>
        <begin position="308"/>
        <end position="329"/>
    </location>
</feature>
<evidence type="ECO:0000313" key="11">
    <source>
        <dbReference type="Proteomes" id="UP000632498"/>
    </source>
</evidence>
<sequence length="400" mass="43552">MKTHNQHTGEFIALMAFLMSLVALAIDAILPAFHAVGASYDIIDENRLQLLVGVLFLGMAIGQLFYGPLSDSIGRKPATYIGLILFIVGALVSAFAPTYEIVLWGRFLQGFGVAGPRTISIALVRDQYSGREMARIMSFVISIFIIMPAIAPALGAGILVFGTWHAIFFLFALLAFVALVWLILRQPETHPQEKRTAFSLVTILQGARFTLGNRYSCGYMIVGGLAFSCLVAYLNTAKLLYADIFQIDELFPLYFGMLALFVGAASIVNGKMVVKYGMRSMMKFALIAMILSSGSFFFYLYFTSGHPSFVLFMVSMASIFFFMGILFGNANAMAMEPVGHIAGIASSIIGAGTTFVSMSLGALVGQFYDQTLLPLIGGYFALALSAYVIMSMIERKDMAV</sequence>
<feature type="transmembrane region" description="Helical" evidence="8">
    <location>
        <begin position="254"/>
        <end position="272"/>
    </location>
</feature>
<comment type="subcellular location">
    <subcellularLocation>
        <location evidence="8">Cell inner membrane</location>
        <topology evidence="8">Multi-pass membrane protein</topology>
    </subcellularLocation>
    <subcellularLocation>
        <location evidence="1">Cell membrane</location>
        <topology evidence="1">Multi-pass membrane protein</topology>
    </subcellularLocation>
</comment>
<proteinExistence type="inferred from homology"/>
<feature type="transmembrane region" description="Helical" evidence="8">
    <location>
        <begin position="12"/>
        <end position="36"/>
    </location>
</feature>
<comment type="caution">
    <text evidence="10">The sequence shown here is derived from an EMBL/GenBank/DDBJ whole genome shotgun (WGS) entry which is preliminary data.</text>
</comment>
<dbReference type="Gene3D" id="1.20.1720.10">
    <property type="entry name" value="Multidrug resistance protein D"/>
    <property type="match status" value="1"/>
</dbReference>
<dbReference type="InterPro" id="IPR011701">
    <property type="entry name" value="MFS"/>
</dbReference>
<evidence type="ECO:0000256" key="5">
    <source>
        <dbReference type="ARBA" id="ARBA00022692"/>
    </source>
</evidence>
<reference evidence="10" key="1">
    <citation type="journal article" date="2014" name="Int. J. Syst. Evol. Microbiol.">
        <title>Complete genome sequence of Corynebacterium casei LMG S-19264T (=DSM 44701T), isolated from a smear-ripened cheese.</title>
        <authorList>
            <consortium name="US DOE Joint Genome Institute (JGI-PGF)"/>
            <person name="Walter F."/>
            <person name="Albersmeier A."/>
            <person name="Kalinowski J."/>
            <person name="Ruckert C."/>
        </authorList>
    </citation>
    <scope>NUCLEOTIDE SEQUENCE</scope>
    <source>
        <strain evidence="10">CGMCC 1.15254</strain>
    </source>
</reference>
<evidence type="ECO:0000256" key="7">
    <source>
        <dbReference type="ARBA" id="ARBA00023136"/>
    </source>
</evidence>
<dbReference type="RefSeq" id="WP_188664834.1">
    <property type="nucleotide sequence ID" value="NZ_BMHV01000014.1"/>
</dbReference>
<feature type="transmembrane region" description="Helical" evidence="8">
    <location>
        <begin position="371"/>
        <end position="390"/>
    </location>
</feature>
<dbReference type="PANTHER" id="PTHR23502">
    <property type="entry name" value="MAJOR FACILITATOR SUPERFAMILY"/>
    <property type="match status" value="1"/>
</dbReference>
<keyword evidence="7 8" id="KW-0472">Membrane</keyword>
<dbReference type="NCBIfam" id="TIGR00710">
    <property type="entry name" value="efflux_Bcr_CflA"/>
    <property type="match status" value="1"/>
</dbReference>
<keyword evidence="11" id="KW-1185">Reference proteome</keyword>
<feature type="transmembrane region" description="Helical" evidence="8">
    <location>
        <begin position="136"/>
        <end position="160"/>
    </location>
</feature>
<keyword evidence="6 8" id="KW-1133">Transmembrane helix</keyword>
<feature type="transmembrane region" description="Helical" evidence="8">
    <location>
        <begin position="217"/>
        <end position="234"/>
    </location>
</feature>
<gene>
    <name evidence="10" type="ORF">GCM10011332_21720</name>
</gene>
<protein>
    <recommendedName>
        <fullName evidence="8">Bcr/CflA family efflux transporter</fullName>
    </recommendedName>
</protein>
<dbReference type="Proteomes" id="UP000632498">
    <property type="component" value="Unassembled WGS sequence"/>
</dbReference>
<dbReference type="EMBL" id="BMHV01000014">
    <property type="protein sequence ID" value="GGF67275.1"/>
    <property type="molecule type" value="Genomic_DNA"/>
</dbReference>
<evidence type="ECO:0000256" key="3">
    <source>
        <dbReference type="ARBA" id="ARBA00022448"/>
    </source>
</evidence>
<dbReference type="InterPro" id="IPR004812">
    <property type="entry name" value="Efflux_drug-R_Bcr/CmlA"/>
</dbReference>
<evidence type="ECO:0000256" key="2">
    <source>
        <dbReference type="ARBA" id="ARBA00006236"/>
    </source>
</evidence>
<evidence type="ECO:0000313" key="10">
    <source>
        <dbReference type="EMBL" id="GGF67275.1"/>
    </source>
</evidence>
<dbReference type="GO" id="GO:1990961">
    <property type="term" value="P:xenobiotic detoxification by transmembrane export across the plasma membrane"/>
    <property type="evidence" value="ECO:0007669"/>
    <property type="project" value="InterPro"/>
</dbReference>
<evidence type="ECO:0000259" key="9">
    <source>
        <dbReference type="PROSITE" id="PS50850"/>
    </source>
</evidence>
<dbReference type="GO" id="GO:0005886">
    <property type="term" value="C:plasma membrane"/>
    <property type="evidence" value="ECO:0007669"/>
    <property type="project" value="UniProtKB-SubCell"/>
</dbReference>
<evidence type="ECO:0000256" key="8">
    <source>
        <dbReference type="RuleBase" id="RU365088"/>
    </source>
</evidence>